<evidence type="ECO:0000313" key="1">
    <source>
        <dbReference type="EMBL" id="MDA4845940.1"/>
    </source>
</evidence>
<gene>
    <name evidence="1" type="ORF">OOZ53_11310</name>
</gene>
<keyword evidence="2" id="KW-1185">Reference proteome</keyword>
<comment type="caution">
    <text evidence="1">The sequence shown here is derived from an EMBL/GenBank/DDBJ whole genome shotgun (WGS) entry which is preliminary data.</text>
</comment>
<accession>A0ABT4VP78</accession>
<name>A0ABT4VP78_9HYPH</name>
<dbReference type="EMBL" id="JAPJZH010000006">
    <property type="protein sequence ID" value="MDA4845940.1"/>
    <property type="molecule type" value="Genomic_DNA"/>
</dbReference>
<proteinExistence type="predicted"/>
<dbReference type="Proteomes" id="UP001148313">
    <property type="component" value="Unassembled WGS sequence"/>
</dbReference>
<organism evidence="1 2">
    <name type="scientific">Hoeflea poritis</name>
    <dbReference type="NCBI Taxonomy" id="2993659"/>
    <lineage>
        <taxon>Bacteria</taxon>
        <taxon>Pseudomonadati</taxon>
        <taxon>Pseudomonadota</taxon>
        <taxon>Alphaproteobacteria</taxon>
        <taxon>Hyphomicrobiales</taxon>
        <taxon>Rhizobiaceae</taxon>
        <taxon>Hoeflea</taxon>
    </lineage>
</organism>
<sequence length="142" mass="16225">MKLDLDDYHTKRELSEFTLIFTWLHTQDGPEECLVLTRSGEETNDHTVPAIVFQRHAYIFAPETGDPRAAARACFQLCEALRINPYEVKNILRIQALIDDHLDDLLHIPPFSRRKPGNLIAEVTITDHSTGKTTEVEIDDDV</sequence>
<dbReference type="RefSeq" id="WP_271089648.1">
    <property type="nucleotide sequence ID" value="NZ_JAPJZH010000006.1"/>
</dbReference>
<protein>
    <submittedName>
        <fullName evidence="1">Uncharacterized protein</fullName>
    </submittedName>
</protein>
<evidence type="ECO:0000313" key="2">
    <source>
        <dbReference type="Proteomes" id="UP001148313"/>
    </source>
</evidence>
<reference evidence="1" key="1">
    <citation type="submission" date="2022-11" db="EMBL/GenBank/DDBJ databases">
        <title>Hoeflea poritis sp. nov., isolated from scleractinian coral Porites lutea.</title>
        <authorList>
            <person name="Zhang G."/>
            <person name="Wei Q."/>
            <person name="Cai L."/>
        </authorList>
    </citation>
    <scope>NUCLEOTIDE SEQUENCE</scope>
    <source>
        <strain evidence="1">E7-10</strain>
    </source>
</reference>